<keyword evidence="2" id="KW-0645">Protease</keyword>
<dbReference type="InterPro" id="IPR043504">
    <property type="entry name" value="Peptidase_S1_PA_chymotrypsin"/>
</dbReference>
<dbReference type="InterPro" id="IPR001478">
    <property type="entry name" value="PDZ"/>
</dbReference>
<evidence type="ECO:0000259" key="6">
    <source>
        <dbReference type="PROSITE" id="PS50106"/>
    </source>
</evidence>
<dbReference type="PROSITE" id="PS50106">
    <property type="entry name" value="PDZ"/>
    <property type="match status" value="1"/>
</dbReference>
<evidence type="ECO:0000256" key="3">
    <source>
        <dbReference type="ARBA" id="ARBA00022801"/>
    </source>
</evidence>
<dbReference type="SUPFAM" id="SSF50156">
    <property type="entry name" value="PDZ domain-like"/>
    <property type="match status" value="1"/>
</dbReference>
<dbReference type="FunFam" id="2.40.10.10:FF:000001">
    <property type="entry name" value="Periplasmic serine protease DegS"/>
    <property type="match status" value="1"/>
</dbReference>
<dbReference type="InterPro" id="IPR051201">
    <property type="entry name" value="Chloro_Bact_Ser_Proteases"/>
</dbReference>
<comment type="similarity">
    <text evidence="1">Belongs to the peptidase S1C family.</text>
</comment>
<feature type="domain" description="PDZ" evidence="6">
    <location>
        <begin position="269"/>
        <end position="368"/>
    </location>
</feature>
<dbReference type="PANTHER" id="PTHR43343">
    <property type="entry name" value="PEPTIDASE S12"/>
    <property type="match status" value="1"/>
</dbReference>
<name>A0A2X0QV93_9PROT</name>
<protein>
    <recommendedName>
        <fullName evidence="6">PDZ domain-containing protein</fullName>
    </recommendedName>
</protein>
<dbReference type="Gene3D" id="2.40.10.10">
    <property type="entry name" value="Trypsin-like serine proteases"/>
    <property type="match status" value="2"/>
</dbReference>
<dbReference type="InterPro" id="IPR036034">
    <property type="entry name" value="PDZ_sf"/>
</dbReference>
<evidence type="ECO:0000256" key="2">
    <source>
        <dbReference type="ARBA" id="ARBA00022670"/>
    </source>
</evidence>
<proteinExistence type="inferred from homology"/>
<evidence type="ECO:0000256" key="1">
    <source>
        <dbReference type="ARBA" id="ARBA00010541"/>
    </source>
</evidence>
<feature type="transmembrane region" description="Helical" evidence="5">
    <location>
        <begin position="17"/>
        <end position="35"/>
    </location>
</feature>
<dbReference type="InterPro" id="IPR009003">
    <property type="entry name" value="Peptidase_S1_PA"/>
</dbReference>
<reference evidence="7" key="1">
    <citation type="submission" date="2018-05" db="EMBL/GenBank/DDBJ databases">
        <authorList>
            <person name="Lanie J.A."/>
            <person name="Ng W.-L."/>
            <person name="Kazmierczak K.M."/>
            <person name="Andrzejewski T.M."/>
            <person name="Davidsen T.M."/>
            <person name="Wayne K.J."/>
            <person name="Tettelin H."/>
            <person name="Glass J.I."/>
            <person name="Rusch D."/>
            <person name="Podicherti R."/>
            <person name="Tsui H.-C.T."/>
            <person name="Winkler M.E."/>
        </authorList>
    </citation>
    <scope>NUCLEOTIDE SEQUENCE</scope>
    <source>
        <strain evidence="7">KNB</strain>
    </source>
</reference>
<dbReference type="PRINTS" id="PR00834">
    <property type="entry name" value="PROTEASES2C"/>
</dbReference>
<dbReference type="GO" id="GO:0004252">
    <property type="term" value="F:serine-type endopeptidase activity"/>
    <property type="evidence" value="ECO:0007669"/>
    <property type="project" value="InterPro"/>
</dbReference>
<keyword evidence="4" id="KW-0720">Serine protease</keyword>
<evidence type="ECO:0000256" key="5">
    <source>
        <dbReference type="SAM" id="Phobius"/>
    </source>
</evidence>
<dbReference type="SUPFAM" id="SSF50494">
    <property type="entry name" value="Trypsin-like serine proteases"/>
    <property type="match status" value="1"/>
</dbReference>
<evidence type="ECO:0000313" key="7">
    <source>
        <dbReference type="EMBL" id="SPS05407.1"/>
    </source>
</evidence>
<dbReference type="Pfam" id="PF13365">
    <property type="entry name" value="Trypsin_2"/>
    <property type="match status" value="1"/>
</dbReference>
<organism evidence="7">
    <name type="scientific">Candidatus Nitrotoga fabula</name>
    <dbReference type="NCBI Taxonomy" id="2182327"/>
    <lineage>
        <taxon>Bacteria</taxon>
        <taxon>Pseudomonadati</taxon>
        <taxon>Pseudomonadota</taxon>
        <taxon>Betaproteobacteria</taxon>
        <taxon>Nitrosomonadales</taxon>
        <taxon>Gallionellaceae</taxon>
        <taxon>Candidatus Nitrotoga</taxon>
    </lineage>
</organism>
<dbReference type="GO" id="GO:0006508">
    <property type="term" value="P:proteolysis"/>
    <property type="evidence" value="ECO:0007669"/>
    <property type="project" value="UniProtKB-KW"/>
</dbReference>
<dbReference type="InterPro" id="IPR001940">
    <property type="entry name" value="Peptidase_S1C"/>
</dbReference>
<sequence>MNIESPRKPPDPFFRRLWFTGALVAVLMVLWKTLLPAIESLWMPPEGQSRIVTARGDLAADEISTIELFEKSRDSVVFISTATLVRDLWTRDVFSVPRGTGSGFIWDDAGHVVTNYHVIENASGATVKLADGRDYKAALVGASPAHDIAVLRIGVGFKRPPPVPIGTSHDLKVGQKVFAIGNPFGLDWTLTNGIVSALDRTLAGNGGSAIEHLIQTDAAINPGNSGGPLLDSAGRLIGINTAIYSPSGASAGIGFAVPVDTVMRVVPQLIRKGKYLRPALGIDVDQQINERLTAIAGIRGVVVLRIHAGSAAEKAGLKGVTLTQQDMKLGDIIVAVGNKGVDSVPKLLARLDEHQVGDVVQITVVRQGEKRELSVILQPGN</sequence>
<keyword evidence="5" id="KW-1133">Transmembrane helix</keyword>
<accession>A0A2X0QV93</accession>
<keyword evidence="3" id="KW-0378">Hydrolase</keyword>
<dbReference type="Gene3D" id="2.30.42.10">
    <property type="match status" value="1"/>
</dbReference>
<dbReference type="Pfam" id="PF13180">
    <property type="entry name" value="PDZ_2"/>
    <property type="match status" value="1"/>
</dbReference>
<gene>
    <name evidence="7" type="ORF">NITFAB_0997</name>
</gene>
<dbReference type="SMART" id="SM00228">
    <property type="entry name" value="PDZ"/>
    <property type="match status" value="1"/>
</dbReference>
<keyword evidence="5" id="KW-0472">Membrane</keyword>
<dbReference type="AlphaFoldDB" id="A0A2X0QV93"/>
<dbReference type="PANTHER" id="PTHR43343:SF3">
    <property type="entry name" value="PROTEASE DO-LIKE 8, CHLOROPLASTIC"/>
    <property type="match status" value="1"/>
</dbReference>
<dbReference type="EMBL" id="LS423452">
    <property type="protein sequence ID" value="SPS05407.1"/>
    <property type="molecule type" value="Genomic_DNA"/>
</dbReference>
<keyword evidence="5" id="KW-0812">Transmembrane</keyword>
<evidence type="ECO:0000256" key="4">
    <source>
        <dbReference type="ARBA" id="ARBA00022825"/>
    </source>
</evidence>